<evidence type="ECO:0000256" key="3">
    <source>
        <dbReference type="ARBA" id="ARBA00022679"/>
    </source>
</evidence>
<dbReference type="InterPro" id="IPR002934">
    <property type="entry name" value="Polymerase_NTP_transf_dom"/>
</dbReference>
<evidence type="ECO:0000256" key="8">
    <source>
        <dbReference type="ARBA" id="ARBA00022842"/>
    </source>
</evidence>
<dbReference type="GO" id="GO:0005524">
    <property type="term" value="F:ATP binding"/>
    <property type="evidence" value="ECO:0007669"/>
    <property type="project" value="UniProtKB-KW"/>
</dbReference>
<keyword evidence="8" id="KW-0460">Magnesium</keyword>
<comment type="cofactor">
    <cofactor evidence="1">
        <name>Mg(2+)</name>
        <dbReference type="ChEBI" id="CHEBI:18420"/>
    </cofactor>
</comment>
<dbReference type="AlphaFoldDB" id="A0AA35W9P3"/>
<evidence type="ECO:0000256" key="2">
    <source>
        <dbReference type="ARBA" id="ARBA00022649"/>
    </source>
</evidence>
<name>A0AA35W9P3_GEOBA</name>
<evidence type="ECO:0000256" key="9">
    <source>
        <dbReference type="ARBA" id="ARBA00038276"/>
    </source>
</evidence>
<dbReference type="GO" id="GO:0046872">
    <property type="term" value="F:metal ion binding"/>
    <property type="evidence" value="ECO:0007669"/>
    <property type="project" value="UniProtKB-KW"/>
</dbReference>
<dbReference type="Proteomes" id="UP001174909">
    <property type="component" value="Unassembled WGS sequence"/>
</dbReference>
<keyword evidence="2" id="KW-1277">Toxin-antitoxin system</keyword>
<dbReference type="GO" id="GO:0016779">
    <property type="term" value="F:nucleotidyltransferase activity"/>
    <property type="evidence" value="ECO:0007669"/>
    <property type="project" value="UniProtKB-KW"/>
</dbReference>
<dbReference type="Gene3D" id="3.30.460.10">
    <property type="entry name" value="Beta Polymerase, domain 2"/>
    <property type="match status" value="1"/>
</dbReference>
<gene>
    <name evidence="11" type="ORF">GBAR_LOCUS8031</name>
</gene>
<dbReference type="EMBL" id="CASHTH010001190">
    <property type="protein sequence ID" value="CAI8012519.1"/>
    <property type="molecule type" value="Genomic_DNA"/>
</dbReference>
<dbReference type="CDD" id="cd05403">
    <property type="entry name" value="NT_KNTase_like"/>
    <property type="match status" value="1"/>
</dbReference>
<sequence length="109" mass="12218">MYQKRRQPHPTVEAHSAELKGLCRRFAVSLLELFGSAATGQFRDGESDLDFLVEFLPMATASFADNYFGLLEGLEELFGRPVDLVVGRAIRNPYFLQSVEETKSLVYAA</sequence>
<keyword evidence="6" id="KW-0547">Nucleotide-binding</keyword>
<accession>A0AA35W9P3</accession>
<keyword evidence="7" id="KW-0067">ATP-binding</keyword>
<evidence type="ECO:0000256" key="1">
    <source>
        <dbReference type="ARBA" id="ARBA00001946"/>
    </source>
</evidence>
<dbReference type="SUPFAM" id="SSF81301">
    <property type="entry name" value="Nucleotidyltransferase"/>
    <property type="match status" value="1"/>
</dbReference>
<feature type="domain" description="Polymerase nucleotidyl transferase" evidence="10">
    <location>
        <begin position="20"/>
        <end position="103"/>
    </location>
</feature>
<evidence type="ECO:0000259" key="10">
    <source>
        <dbReference type="Pfam" id="PF01909"/>
    </source>
</evidence>
<comment type="caution">
    <text evidence="11">The sequence shown here is derived from an EMBL/GenBank/DDBJ whole genome shotgun (WGS) entry which is preliminary data.</text>
</comment>
<evidence type="ECO:0000256" key="7">
    <source>
        <dbReference type="ARBA" id="ARBA00022840"/>
    </source>
</evidence>
<dbReference type="PANTHER" id="PTHR33571:SF12">
    <property type="entry name" value="BSL3053 PROTEIN"/>
    <property type="match status" value="1"/>
</dbReference>
<keyword evidence="5" id="KW-0479">Metal-binding</keyword>
<evidence type="ECO:0000256" key="6">
    <source>
        <dbReference type="ARBA" id="ARBA00022741"/>
    </source>
</evidence>
<evidence type="ECO:0000256" key="5">
    <source>
        <dbReference type="ARBA" id="ARBA00022723"/>
    </source>
</evidence>
<evidence type="ECO:0000256" key="4">
    <source>
        <dbReference type="ARBA" id="ARBA00022695"/>
    </source>
</evidence>
<dbReference type="InterPro" id="IPR052038">
    <property type="entry name" value="Type-VII_TA_antitoxin"/>
</dbReference>
<organism evidence="11 12">
    <name type="scientific">Geodia barretti</name>
    <name type="common">Barrett's horny sponge</name>
    <dbReference type="NCBI Taxonomy" id="519541"/>
    <lineage>
        <taxon>Eukaryota</taxon>
        <taxon>Metazoa</taxon>
        <taxon>Porifera</taxon>
        <taxon>Demospongiae</taxon>
        <taxon>Heteroscleromorpha</taxon>
        <taxon>Tetractinellida</taxon>
        <taxon>Astrophorina</taxon>
        <taxon>Geodiidae</taxon>
        <taxon>Geodia</taxon>
    </lineage>
</organism>
<evidence type="ECO:0000313" key="11">
    <source>
        <dbReference type="EMBL" id="CAI8012519.1"/>
    </source>
</evidence>
<keyword evidence="12" id="KW-1185">Reference proteome</keyword>
<reference evidence="11" key="1">
    <citation type="submission" date="2023-03" db="EMBL/GenBank/DDBJ databases">
        <authorList>
            <person name="Steffen K."/>
            <person name="Cardenas P."/>
        </authorList>
    </citation>
    <scope>NUCLEOTIDE SEQUENCE</scope>
</reference>
<dbReference type="Pfam" id="PF01909">
    <property type="entry name" value="NTP_transf_2"/>
    <property type="match status" value="1"/>
</dbReference>
<keyword evidence="3" id="KW-0808">Transferase</keyword>
<dbReference type="InterPro" id="IPR043519">
    <property type="entry name" value="NT_sf"/>
</dbReference>
<protein>
    <submittedName>
        <fullName evidence="11">Uncharacterized protein MJ1379</fullName>
    </submittedName>
</protein>
<comment type="similarity">
    <text evidence="9">Belongs to the MntA antitoxin family.</text>
</comment>
<dbReference type="PANTHER" id="PTHR33571">
    <property type="entry name" value="SSL8005 PROTEIN"/>
    <property type="match status" value="1"/>
</dbReference>
<proteinExistence type="inferred from homology"/>
<keyword evidence="4" id="KW-0548">Nucleotidyltransferase</keyword>
<evidence type="ECO:0000313" key="12">
    <source>
        <dbReference type="Proteomes" id="UP001174909"/>
    </source>
</evidence>